<keyword evidence="4" id="KW-0130">Cell adhesion</keyword>
<dbReference type="GO" id="GO:0007155">
    <property type="term" value="P:cell adhesion"/>
    <property type="evidence" value="ECO:0007669"/>
    <property type="project" value="UniProtKB-KW"/>
</dbReference>
<feature type="region of interest" description="Disordered" evidence="8">
    <location>
        <begin position="40"/>
        <end position="72"/>
    </location>
</feature>
<dbReference type="InterPro" id="IPR003585">
    <property type="entry name" value="Neurexin-like"/>
</dbReference>
<feature type="compositionally biased region" description="Pro residues" evidence="8">
    <location>
        <begin position="42"/>
        <end position="51"/>
    </location>
</feature>
<evidence type="ECO:0000256" key="1">
    <source>
        <dbReference type="ARBA" id="ARBA00004479"/>
    </source>
</evidence>
<keyword evidence="3 9" id="KW-0812">Transmembrane</keyword>
<dbReference type="PANTHER" id="PTHR15036:SF48">
    <property type="entry name" value="NEUREXIN-3B"/>
    <property type="match status" value="1"/>
</dbReference>
<gene>
    <name evidence="12" type="primary">LOC104941225</name>
</gene>
<dbReference type="PANTHER" id="PTHR15036">
    <property type="entry name" value="PIKACHURIN-LIKE PROTEIN"/>
    <property type="match status" value="1"/>
</dbReference>
<feature type="region of interest" description="Disordered" evidence="8">
    <location>
        <begin position="617"/>
        <end position="653"/>
    </location>
</feature>
<dbReference type="SMART" id="SM00294">
    <property type="entry name" value="4.1m"/>
    <property type="match status" value="1"/>
</dbReference>
<proteinExistence type="inferred from homology"/>
<evidence type="ECO:0000313" key="11">
    <source>
        <dbReference type="Proteomes" id="UP000504611"/>
    </source>
</evidence>
<dbReference type="FunFam" id="2.60.120.200:FF:000003">
    <property type="entry name" value="neurexin-1 isoform X1"/>
    <property type="match status" value="1"/>
</dbReference>
<feature type="transmembrane region" description="Helical" evidence="9">
    <location>
        <begin position="12"/>
        <end position="30"/>
    </location>
</feature>
<dbReference type="GeneID" id="104941225"/>
<feature type="region of interest" description="Disordered" evidence="8">
    <location>
        <begin position="284"/>
        <end position="306"/>
    </location>
</feature>
<dbReference type="Gene3D" id="2.60.120.200">
    <property type="match status" value="1"/>
</dbReference>
<evidence type="ECO:0000256" key="2">
    <source>
        <dbReference type="ARBA" id="ARBA00010241"/>
    </source>
</evidence>
<dbReference type="CDD" id="cd00110">
    <property type="entry name" value="LamG"/>
    <property type="match status" value="1"/>
</dbReference>
<keyword evidence="6 9" id="KW-0472">Membrane</keyword>
<feature type="region of interest" description="Disordered" evidence="8">
    <location>
        <begin position="382"/>
        <end position="427"/>
    </location>
</feature>
<feature type="region of interest" description="Disordered" evidence="8">
    <location>
        <begin position="464"/>
        <end position="506"/>
    </location>
</feature>
<reference evidence="12" key="1">
    <citation type="submission" date="2025-08" db="UniProtKB">
        <authorList>
            <consortium name="RefSeq"/>
        </authorList>
    </citation>
    <scope>IDENTIFICATION</scope>
    <source>
        <tissue evidence="12">Muscle</tissue>
    </source>
</reference>
<evidence type="ECO:0000256" key="3">
    <source>
        <dbReference type="ARBA" id="ARBA00022692"/>
    </source>
</evidence>
<organism evidence="11 12">
    <name type="scientific">Notothenia coriiceps</name>
    <name type="common">black rockcod</name>
    <dbReference type="NCBI Taxonomy" id="8208"/>
    <lineage>
        <taxon>Eukaryota</taxon>
        <taxon>Metazoa</taxon>
        <taxon>Chordata</taxon>
        <taxon>Craniata</taxon>
        <taxon>Vertebrata</taxon>
        <taxon>Euteleostomi</taxon>
        <taxon>Actinopterygii</taxon>
        <taxon>Neopterygii</taxon>
        <taxon>Teleostei</taxon>
        <taxon>Neoteleostei</taxon>
        <taxon>Acanthomorphata</taxon>
        <taxon>Eupercaria</taxon>
        <taxon>Perciformes</taxon>
        <taxon>Notothenioidei</taxon>
        <taxon>Nototheniidae</taxon>
        <taxon>Notothenia</taxon>
    </lineage>
</organism>
<dbReference type="InterPro" id="IPR001791">
    <property type="entry name" value="Laminin_G"/>
</dbReference>
<comment type="subcellular location">
    <subcellularLocation>
        <location evidence="1">Membrane</location>
        <topology evidence="1">Single-pass type I membrane protein</topology>
    </subcellularLocation>
</comment>
<evidence type="ECO:0000256" key="9">
    <source>
        <dbReference type="SAM" id="Phobius"/>
    </source>
</evidence>
<dbReference type="InterPro" id="IPR027789">
    <property type="entry name" value="Syndecan/Neurexin_dom"/>
</dbReference>
<evidence type="ECO:0000256" key="4">
    <source>
        <dbReference type="ARBA" id="ARBA00022889"/>
    </source>
</evidence>
<dbReference type="GO" id="GO:0016020">
    <property type="term" value="C:membrane"/>
    <property type="evidence" value="ECO:0007669"/>
    <property type="project" value="UniProtKB-SubCell"/>
</dbReference>
<keyword evidence="11" id="KW-1185">Reference proteome</keyword>
<feature type="domain" description="Laminin G" evidence="10">
    <location>
        <begin position="82"/>
        <end position="252"/>
    </location>
</feature>
<dbReference type="Pfam" id="PF02210">
    <property type="entry name" value="Laminin_G_2"/>
    <property type="match status" value="1"/>
</dbReference>
<feature type="compositionally biased region" description="Low complexity" evidence="8">
    <location>
        <begin position="631"/>
        <end position="641"/>
    </location>
</feature>
<dbReference type="OrthoDB" id="6275838at2759"/>
<accession>A0A6I9MD06</accession>
<protein>
    <submittedName>
        <fullName evidence="12">Neurexin-3b-beta-like isoform X2</fullName>
    </submittedName>
</protein>
<sequence>MLPKGKPHEGQLFWVLLLSVGCTVVGSAWGSSSDLHLLSPSPGAPVPPALPRPEHPQGPRHHQPPVSIYRSPASLRGSHAGTTYIFGKGGGLITYTWPNNERPSTRTDRLAVGFSTTIKDGILVRIDSAPRLGDYIMLHIDQGKVSVTFNIGTVDISVKETTTDIDDGKYHLVRFTRNGGNATLQVDNWPVNEHFPTGRQLTIFNTQATISIGGNDRKRPYQGQLSGLYYNGLKVLNMAAEGHGNVKVNGSVRLVGDVPVTRGAARTTTSVPPEMSTTFIETTTTLSTTTTRKQRSPPTIQTTDDIVSSAECSSDDEDLEECDSGHAGGELVIPILVEEPIDIPSVSTRSPFIPLPPTLRPVLIIIETTKESLAMATEAGVPCLSDRGSDDCDDDGDGGDDGDDDDDGMVISGFGSGEAFDSSLPPTDDEDFYTTFSLVTDKILTTSAYEGGYKALAPKWEAKDLRPSKASEAGRTTPTAPLPDLRGTPAVPSDTPPKLPAGKMNNREVKPLQPDIVLLPLPTSFDLDGTKPRGPFITSPMLRTVPAALPTVPGVVRRVPPGASEVIRESSSTTGMVVGIVSAAALCILILLYAMYKYRNRDEGSYQVDETRNYISNSAQTNGAVVKDKAPSGSAKGSAGSKRPKDKDKEYYV</sequence>
<dbReference type="Proteomes" id="UP000504611">
    <property type="component" value="Unplaced"/>
</dbReference>
<feature type="compositionally biased region" description="Acidic residues" evidence="8">
    <location>
        <begin position="391"/>
        <end position="408"/>
    </location>
</feature>
<dbReference type="InterPro" id="IPR050372">
    <property type="entry name" value="Neurexin-related_CASP"/>
</dbReference>
<dbReference type="PROSITE" id="PS50025">
    <property type="entry name" value="LAM_G_DOMAIN"/>
    <property type="match status" value="1"/>
</dbReference>
<name>A0A6I9MD06_9TELE</name>
<dbReference type="InterPro" id="IPR013320">
    <property type="entry name" value="ConA-like_dom_sf"/>
</dbReference>
<comment type="caution">
    <text evidence="7">Lacks conserved residue(s) required for the propagation of feature annotation.</text>
</comment>
<feature type="compositionally biased region" description="Basic and acidic residues" evidence="8">
    <location>
        <begin position="643"/>
        <end position="653"/>
    </location>
</feature>
<dbReference type="PROSITE" id="PS51257">
    <property type="entry name" value="PROKAR_LIPOPROTEIN"/>
    <property type="match status" value="1"/>
</dbReference>
<evidence type="ECO:0000256" key="8">
    <source>
        <dbReference type="SAM" id="MobiDB-lite"/>
    </source>
</evidence>
<evidence type="ECO:0000256" key="6">
    <source>
        <dbReference type="ARBA" id="ARBA00023136"/>
    </source>
</evidence>
<feature type="transmembrane region" description="Helical" evidence="9">
    <location>
        <begin position="576"/>
        <end position="596"/>
    </location>
</feature>
<evidence type="ECO:0000256" key="5">
    <source>
        <dbReference type="ARBA" id="ARBA00022989"/>
    </source>
</evidence>
<dbReference type="SMART" id="SM00282">
    <property type="entry name" value="LamG"/>
    <property type="match status" value="1"/>
</dbReference>
<feature type="compositionally biased region" description="Polar residues" evidence="8">
    <location>
        <begin position="296"/>
        <end position="306"/>
    </location>
</feature>
<comment type="similarity">
    <text evidence="2">Belongs to the neurexin family.</text>
</comment>
<dbReference type="AlphaFoldDB" id="A0A6I9MD06"/>
<evidence type="ECO:0000256" key="7">
    <source>
        <dbReference type="PROSITE-ProRule" id="PRU00122"/>
    </source>
</evidence>
<keyword evidence="5 9" id="KW-1133">Transmembrane helix</keyword>
<dbReference type="SUPFAM" id="SSF49899">
    <property type="entry name" value="Concanavalin A-like lectins/glucanases"/>
    <property type="match status" value="1"/>
</dbReference>
<dbReference type="Pfam" id="PF01034">
    <property type="entry name" value="Syndecan"/>
    <property type="match status" value="1"/>
</dbReference>
<dbReference type="RefSeq" id="XP_010764594.1">
    <property type="nucleotide sequence ID" value="XM_010766292.1"/>
</dbReference>
<evidence type="ECO:0000259" key="10">
    <source>
        <dbReference type="PROSITE" id="PS50025"/>
    </source>
</evidence>
<evidence type="ECO:0000313" key="12">
    <source>
        <dbReference type="RefSeq" id="XP_010764594.1"/>
    </source>
</evidence>